<dbReference type="EMBL" id="WHWB01034406">
    <property type="protein sequence ID" value="KAJ7410419.1"/>
    <property type="molecule type" value="Genomic_DNA"/>
</dbReference>
<accession>A0ABQ9D1H4</accession>
<reference evidence="1" key="1">
    <citation type="submission" date="2019-10" db="EMBL/GenBank/DDBJ databases">
        <authorList>
            <person name="Soares A.E.R."/>
            <person name="Aleixo A."/>
            <person name="Schneider P."/>
            <person name="Miyaki C.Y."/>
            <person name="Schneider M.P."/>
            <person name="Mello C."/>
            <person name="Vasconcelos A.T.R."/>
        </authorList>
    </citation>
    <scope>NUCLEOTIDE SEQUENCE</scope>
    <source>
        <tissue evidence="1">Muscle</tissue>
    </source>
</reference>
<evidence type="ECO:0000313" key="2">
    <source>
        <dbReference type="Proteomes" id="UP001145742"/>
    </source>
</evidence>
<keyword evidence="2" id="KW-1185">Reference proteome</keyword>
<organism evidence="1 2">
    <name type="scientific">Willisornis vidua</name>
    <name type="common">Xingu scale-backed antbird</name>
    <dbReference type="NCBI Taxonomy" id="1566151"/>
    <lineage>
        <taxon>Eukaryota</taxon>
        <taxon>Metazoa</taxon>
        <taxon>Chordata</taxon>
        <taxon>Craniata</taxon>
        <taxon>Vertebrata</taxon>
        <taxon>Euteleostomi</taxon>
        <taxon>Archelosauria</taxon>
        <taxon>Archosauria</taxon>
        <taxon>Dinosauria</taxon>
        <taxon>Saurischia</taxon>
        <taxon>Theropoda</taxon>
        <taxon>Coelurosauria</taxon>
        <taxon>Aves</taxon>
        <taxon>Neognathae</taxon>
        <taxon>Neoaves</taxon>
        <taxon>Telluraves</taxon>
        <taxon>Australaves</taxon>
        <taxon>Passeriformes</taxon>
        <taxon>Thamnophilidae</taxon>
        <taxon>Willisornis</taxon>
    </lineage>
</organism>
<gene>
    <name evidence="1" type="ORF">WISP_108598</name>
</gene>
<protein>
    <submittedName>
        <fullName evidence="1">Uncharacterized protein</fullName>
    </submittedName>
</protein>
<proteinExistence type="predicted"/>
<name>A0ABQ9D1H4_9PASS</name>
<dbReference type="Proteomes" id="UP001145742">
    <property type="component" value="Unassembled WGS sequence"/>
</dbReference>
<evidence type="ECO:0000313" key="1">
    <source>
        <dbReference type="EMBL" id="KAJ7410419.1"/>
    </source>
</evidence>
<sequence>MHYFGCGLIMVEKSDRIPIVDLLVTLLLMQPKDCAASAHCWLMSSLSSTSTFKTFSTRLLSLFIPQCVLTMGVGLTQVQHLVLVLVKPHEVPMAHLPDLVQVALDGIPSFKCVNCTTQLGVICRFTEGALDLSMSLMKIINNAGPNTDPRGTPLVTDVHQDSEPLTTILWTYHTALDVCVQEQLKSL</sequence>
<comment type="caution">
    <text evidence="1">The sequence shown here is derived from an EMBL/GenBank/DDBJ whole genome shotgun (WGS) entry which is preliminary data.</text>
</comment>